<reference evidence="1 2" key="1">
    <citation type="submission" date="2024-07" db="EMBL/GenBank/DDBJ databases">
        <authorList>
            <person name="Thanompreechachai J."/>
            <person name="Duangmal K."/>
        </authorList>
    </citation>
    <scope>NUCLEOTIDE SEQUENCE [LARGE SCALE GENOMIC DNA]</scope>
    <source>
        <strain evidence="1 2">KCTC 19886</strain>
    </source>
</reference>
<dbReference type="Gene3D" id="3.40.50.2000">
    <property type="entry name" value="Glycogen Phosphorylase B"/>
    <property type="match status" value="1"/>
</dbReference>
<dbReference type="SUPFAM" id="SSF53756">
    <property type="entry name" value="UDP-Glycosyltransferase/glycogen phosphorylase"/>
    <property type="match status" value="1"/>
</dbReference>
<dbReference type="Proteomes" id="UP001555826">
    <property type="component" value="Unassembled WGS sequence"/>
</dbReference>
<gene>
    <name evidence="1" type="ORF">AB1207_04085</name>
</gene>
<dbReference type="EMBL" id="JBFNQN010000002">
    <property type="protein sequence ID" value="MEW9263918.1"/>
    <property type="molecule type" value="Genomic_DNA"/>
</dbReference>
<evidence type="ECO:0000313" key="1">
    <source>
        <dbReference type="EMBL" id="MEW9263918.1"/>
    </source>
</evidence>
<dbReference type="RefSeq" id="WP_367636503.1">
    <property type="nucleotide sequence ID" value="NZ_JBFNQN010000002.1"/>
</dbReference>
<sequence>MSEPCPAPVRVLHVPRAHGYVDHLQDDRVPGVVVVDDGTPTGPGWHPSRALEADWVLAHAGEFDVLHLHFGFEGRTPAQLQALVDALRVTDRTLVLTVHDLQNPHLRDQRPYTGLLDVLVPAADGLVTLTPGAAAQVQERWGRRPVVVAHPHVAPLDRIGLPRSPGSPRVVGLHLKSLRANLRALPVLRSLVVASRRLTDTGTPTTVRVDVHTEALDPGFPRYDADLAAWLRDAADEGTAQVHVRHRFDDDELEEYLRGLDVSVLAYGHGTHSGWLELCHDLGTVVLADRVGFLHEQQPLVQADLADPDAVTRALRHALLGVPGAAATPDARRRQRLDVAREHLQLYRTLTAHRAAQSGAVVPA</sequence>
<keyword evidence="2" id="KW-1185">Reference proteome</keyword>
<organism evidence="1 2">
    <name type="scientific">Kineococcus endophyticus</name>
    <dbReference type="NCBI Taxonomy" id="1181883"/>
    <lineage>
        <taxon>Bacteria</taxon>
        <taxon>Bacillati</taxon>
        <taxon>Actinomycetota</taxon>
        <taxon>Actinomycetes</taxon>
        <taxon>Kineosporiales</taxon>
        <taxon>Kineosporiaceae</taxon>
        <taxon>Kineococcus</taxon>
    </lineage>
</organism>
<evidence type="ECO:0000313" key="2">
    <source>
        <dbReference type="Proteomes" id="UP001555826"/>
    </source>
</evidence>
<proteinExistence type="predicted"/>
<comment type="caution">
    <text evidence="1">The sequence shown here is derived from an EMBL/GenBank/DDBJ whole genome shotgun (WGS) entry which is preliminary data.</text>
</comment>
<accession>A0ABV3P3B4</accession>
<name>A0ABV3P3B4_9ACTN</name>
<protein>
    <submittedName>
        <fullName evidence="1">Glycosyltransferase family 1 protein</fullName>
    </submittedName>
</protein>